<dbReference type="PANTHER" id="PTHR12701:SF20">
    <property type="entry name" value="ENDOPLASMIC RETICULUM TRANSMEMBRANE PROTEIN"/>
    <property type="match status" value="1"/>
</dbReference>
<evidence type="ECO:0000256" key="11">
    <source>
        <dbReference type="RuleBase" id="RU367026"/>
    </source>
</evidence>
<name>A0A165PBQ3_9APHY</name>
<dbReference type="GO" id="GO:0006888">
    <property type="term" value="P:endoplasmic reticulum to Golgi vesicle-mediated transport"/>
    <property type="evidence" value="ECO:0007669"/>
    <property type="project" value="UniProtKB-UniRule"/>
</dbReference>
<dbReference type="Pfam" id="PF05529">
    <property type="entry name" value="Bap31"/>
    <property type="match status" value="1"/>
</dbReference>
<evidence type="ECO:0000256" key="5">
    <source>
        <dbReference type="ARBA" id="ARBA00022824"/>
    </source>
</evidence>
<keyword evidence="3 11" id="KW-0813">Transport</keyword>
<comment type="function">
    <text evidence="11">May play a role in anterograde transport of membrane proteins from the endoplasmic reticulum to the Golgi.</text>
</comment>
<evidence type="ECO:0000259" key="14">
    <source>
        <dbReference type="Pfam" id="PF18035"/>
    </source>
</evidence>
<dbReference type="OrthoDB" id="435607at2759"/>
<dbReference type="GO" id="GO:0070973">
    <property type="term" value="P:protein localization to endoplasmic reticulum exit site"/>
    <property type="evidence" value="ECO:0007669"/>
    <property type="project" value="UniProtKB-UniRule"/>
</dbReference>
<comment type="similarity">
    <text evidence="2 11">Belongs to the BCAP29/BCAP31 family.</text>
</comment>
<dbReference type="Proteomes" id="UP000076727">
    <property type="component" value="Unassembled WGS sequence"/>
</dbReference>
<keyword evidence="10 11" id="KW-0472">Membrane</keyword>
<dbReference type="PANTHER" id="PTHR12701">
    <property type="entry name" value="BCR-ASSOCIATED PROTEIN, BAP"/>
    <property type="match status" value="1"/>
</dbReference>
<keyword evidence="8 11" id="KW-1133">Transmembrane helix</keyword>
<keyword evidence="9 12" id="KW-0175">Coiled coil</keyword>
<evidence type="ECO:0000256" key="4">
    <source>
        <dbReference type="ARBA" id="ARBA00022692"/>
    </source>
</evidence>
<dbReference type="AlphaFoldDB" id="A0A165PBQ3"/>
<evidence type="ECO:0000256" key="8">
    <source>
        <dbReference type="ARBA" id="ARBA00022989"/>
    </source>
</evidence>
<evidence type="ECO:0000256" key="7">
    <source>
        <dbReference type="ARBA" id="ARBA00022927"/>
    </source>
</evidence>
<keyword evidence="4 11" id="KW-0812">Transmembrane</keyword>
<dbReference type="InterPro" id="IPR008417">
    <property type="entry name" value="BAP29/BAP31"/>
</dbReference>
<evidence type="ECO:0000259" key="13">
    <source>
        <dbReference type="Pfam" id="PF05529"/>
    </source>
</evidence>
<evidence type="ECO:0000256" key="10">
    <source>
        <dbReference type="ARBA" id="ARBA00023136"/>
    </source>
</evidence>
<evidence type="ECO:0000256" key="2">
    <source>
        <dbReference type="ARBA" id="ARBA00007956"/>
    </source>
</evidence>
<keyword evidence="15" id="KW-0675">Receptor</keyword>
<protein>
    <recommendedName>
        <fullName evidence="11">Endoplasmic reticulum transmembrane protein</fullName>
    </recommendedName>
</protein>
<keyword evidence="16" id="KW-1185">Reference proteome</keyword>
<organism evidence="15 16">
    <name type="scientific">Daedalea quercina L-15889</name>
    <dbReference type="NCBI Taxonomy" id="1314783"/>
    <lineage>
        <taxon>Eukaryota</taxon>
        <taxon>Fungi</taxon>
        <taxon>Dikarya</taxon>
        <taxon>Basidiomycota</taxon>
        <taxon>Agaricomycotina</taxon>
        <taxon>Agaricomycetes</taxon>
        <taxon>Polyporales</taxon>
        <taxon>Fomitopsis</taxon>
    </lineage>
</organism>
<dbReference type="Gene3D" id="1.20.5.110">
    <property type="match status" value="1"/>
</dbReference>
<dbReference type="STRING" id="1314783.A0A165PBQ3"/>
<reference evidence="15 16" key="1">
    <citation type="journal article" date="2016" name="Mol. Biol. Evol.">
        <title>Comparative Genomics of Early-Diverging Mushroom-Forming Fungi Provides Insights into the Origins of Lignocellulose Decay Capabilities.</title>
        <authorList>
            <person name="Nagy L.G."/>
            <person name="Riley R."/>
            <person name="Tritt A."/>
            <person name="Adam C."/>
            <person name="Daum C."/>
            <person name="Floudas D."/>
            <person name="Sun H."/>
            <person name="Yadav J.S."/>
            <person name="Pangilinan J."/>
            <person name="Larsson K.H."/>
            <person name="Matsuura K."/>
            <person name="Barry K."/>
            <person name="Labutti K."/>
            <person name="Kuo R."/>
            <person name="Ohm R.A."/>
            <person name="Bhattacharya S.S."/>
            <person name="Shirouzu T."/>
            <person name="Yoshinaga Y."/>
            <person name="Martin F.M."/>
            <person name="Grigoriev I.V."/>
            <person name="Hibbett D.S."/>
        </authorList>
    </citation>
    <scope>NUCLEOTIDE SEQUENCE [LARGE SCALE GENOMIC DNA]</scope>
    <source>
        <strain evidence="15 16">L-15889</strain>
    </source>
</reference>
<feature type="transmembrane region" description="Helical" evidence="11">
    <location>
        <begin position="47"/>
        <end position="66"/>
    </location>
</feature>
<feature type="transmembrane region" description="Helical" evidence="11">
    <location>
        <begin position="107"/>
        <end position="130"/>
    </location>
</feature>
<keyword evidence="5 11" id="KW-0256">Endoplasmic reticulum</keyword>
<evidence type="ECO:0000256" key="9">
    <source>
        <dbReference type="ARBA" id="ARBA00023054"/>
    </source>
</evidence>
<sequence length="211" mass="24026">MTIYYSLTFMLLAAEMATFCILVAPLPYGIRKRFFRFLSESPFIAKLAYGIKISFIFVGVLFVDAFQRMVRVAAEADLAKTSGSGVQDVRSETNFAARRFYAQRNTYLTGFTLFLSLVLTRTFYILLDLIHTQEEYAKLKQDTAKSSRGQVASQDQAKQIEELKKKLAASEEKVKDYNIVKKQAEQNAREYDRLATDFNKINGSVSNKKAD</sequence>
<keyword evidence="7 11" id="KW-0653">Protein transport</keyword>
<keyword evidence="6 11" id="KW-0931">ER-Golgi transport</keyword>
<evidence type="ECO:0000256" key="6">
    <source>
        <dbReference type="ARBA" id="ARBA00022892"/>
    </source>
</evidence>
<feature type="domain" description="BAP29/BAP31 transmembrane" evidence="13">
    <location>
        <begin position="1"/>
        <end position="138"/>
    </location>
</feature>
<accession>A0A165PBQ3</accession>
<comment type="subcellular location">
    <subcellularLocation>
        <location evidence="1 11">Endoplasmic reticulum membrane</location>
        <topology evidence="1 11">Multi-pass membrane protein</topology>
    </subcellularLocation>
</comment>
<evidence type="ECO:0000256" key="12">
    <source>
        <dbReference type="SAM" id="Coils"/>
    </source>
</evidence>
<evidence type="ECO:0000256" key="3">
    <source>
        <dbReference type="ARBA" id="ARBA00022448"/>
    </source>
</evidence>
<evidence type="ECO:0000313" key="16">
    <source>
        <dbReference type="Proteomes" id="UP000076727"/>
    </source>
</evidence>
<gene>
    <name evidence="15" type="ORF">DAEQUDRAFT_745857</name>
</gene>
<proteinExistence type="inferred from homology"/>
<feature type="transmembrane region" description="Helical" evidence="11">
    <location>
        <begin position="6"/>
        <end position="26"/>
    </location>
</feature>
<dbReference type="GO" id="GO:0006886">
    <property type="term" value="P:intracellular protein transport"/>
    <property type="evidence" value="ECO:0007669"/>
    <property type="project" value="UniProtKB-UniRule"/>
</dbReference>
<feature type="coiled-coil region" evidence="12">
    <location>
        <begin position="153"/>
        <end position="194"/>
    </location>
</feature>
<dbReference type="InterPro" id="IPR041672">
    <property type="entry name" value="Bap31/Bap29_C"/>
</dbReference>
<dbReference type="Pfam" id="PF18035">
    <property type="entry name" value="Bap31_Bap29_C"/>
    <property type="match status" value="1"/>
</dbReference>
<dbReference type="GO" id="GO:0005789">
    <property type="term" value="C:endoplasmic reticulum membrane"/>
    <property type="evidence" value="ECO:0007669"/>
    <property type="project" value="UniProtKB-SubCell"/>
</dbReference>
<feature type="domain" description="Bap31/Bap29 cytoplasmic coiled-coil" evidence="14">
    <location>
        <begin position="158"/>
        <end position="209"/>
    </location>
</feature>
<evidence type="ECO:0000313" key="15">
    <source>
        <dbReference type="EMBL" id="KZT68008.1"/>
    </source>
</evidence>
<dbReference type="InterPro" id="IPR040463">
    <property type="entry name" value="BAP29/BAP31_N"/>
</dbReference>
<dbReference type="EMBL" id="KV429070">
    <property type="protein sequence ID" value="KZT68008.1"/>
    <property type="molecule type" value="Genomic_DNA"/>
</dbReference>
<evidence type="ECO:0000256" key="1">
    <source>
        <dbReference type="ARBA" id="ARBA00004477"/>
    </source>
</evidence>